<feature type="transmembrane region" description="Helical" evidence="1">
    <location>
        <begin position="282"/>
        <end position="301"/>
    </location>
</feature>
<dbReference type="Proteomes" id="UP001652264">
    <property type="component" value="Unassembled WGS sequence"/>
</dbReference>
<dbReference type="RefSeq" id="WP_141861008.1">
    <property type="nucleotide sequence ID" value="NZ_BMNV01000015.1"/>
</dbReference>
<protein>
    <submittedName>
        <fullName evidence="2">Uncharacterized protein</fullName>
    </submittedName>
</protein>
<reference evidence="2 3" key="1">
    <citation type="submission" date="2022-08" db="EMBL/GenBank/DDBJ databases">
        <title>Taxonomy of Curtobacterium flaccumfaciens.</title>
        <authorList>
            <person name="Osdaghi E."/>
            <person name="Taghavi S.M."/>
            <person name="Hamidizade M."/>
            <person name="Abachi H."/>
            <person name="Fazliarab A."/>
            <person name="Baeyen S."/>
            <person name="Portier P."/>
            <person name="Van Vaerenbergh J."/>
            <person name="Jacques M.-A."/>
        </authorList>
    </citation>
    <scope>NUCLEOTIDE SEQUENCE [LARGE SCALE GENOMIC DNA]</scope>
    <source>
        <strain evidence="2 3">LMG8786T</strain>
    </source>
</reference>
<sequence>MSPVAVGPALSFFRDPSNAINVSMILLSLWALTVYAVVMITFAGSAGRVLGRLERRFLSEVPETSRASSRPWPIFVSRHLVAARAAAALQRRMLAVVWVCAALATAGDVFLAVSLFSLTRNIGAVPFAMFSLLLAACLPLLATLRLARWLWRGRASLEWQIALLGERLMRDTKASNQQSIAAQRSADVESVLVRRFRSSKLARQPVAEHRVWLVRLQPAINDRAAMVVQDHGLSFDWHVWSTRWLDLVASAFTTATHGRMPPDSDTLLVPDHRTTEQIGLRIANWSVLGLGVLGMTLLLLADHPVDLQSLWSGWDTATGRVATLVTAAGGVVALISVGRSGSR</sequence>
<organism evidence="2 3">
    <name type="scientific">Curtobacterium citreum</name>
    <dbReference type="NCBI Taxonomy" id="2036"/>
    <lineage>
        <taxon>Bacteria</taxon>
        <taxon>Bacillati</taxon>
        <taxon>Actinomycetota</taxon>
        <taxon>Actinomycetes</taxon>
        <taxon>Micrococcales</taxon>
        <taxon>Microbacteriaceae</taxon>
        <taxon>Curtobacterium</taxon>
    </lineage>
</organism>
<evidence type="ECO:0000313" key="3">
    <source>
        <dbReference type="Proteomes" id="UP001652264"/>
    </source>
</evidence>
<evidence type="ECO:0000313" key="2">
    <source>
        <dbReference type="EMBL" id="MCS6524220.1"/>
    </source>
</evidence>
<feature type="transmembrane region" description="Helical" evidence="1">
    <location>
        <begin position="94"/>
        <end position="118"/>
    </location>
</feature>
<gene>
    <name evidence="2" type="ORF">NYQ28_16755</name>
</gene>
<accession>A0ABT2HLS3</accession>
<keyword evidence="1" id="KW-0812">Transmembrane</keyword>
<keyword evidence="1" id="KW-0472">Membrane</keyword>
<dbReference type="GeneID" id="95323659"/>
<comment type="caution">
    <text evidence="2">The sequence shown here is derived from an EMBL/GenBank/DDBJ whole genome shotgun (WGS) entry which is preliminary data.</text>
</comment>
<feature type="transmembrane region" description="Helical" evidence="1">
    <location>
        <begin position="20"/>
        <end position="46"/>
    </location>
</feature>
<proteinExistence type="predicted"/>
<evidence type="ECO:0000256" key="1">
    <source>
        <dbReference type="SAM" id="Phobius"/>
    </source>
</evidence>
<feature type="transmembrane region" description="Helical" evidence="1">
    <location>
        <begin position="321"/>
        <end position="338"/>
    </location>
</feature>
<keyword evidence="1" id="KW-1133">Transmembrane helix</keyword>
<name>A0ABT2HLS3_9MICO</name>
<keyword evidence="3" id="KW-1185">Reference proteome</keyword>
<feature type="transmembrane region" description="Helical" evidence="1">
    <location>
        <begin position="124"/>
        <end position="144"/>
    </location>
</feature>
<dbReference type="EMBL" id="JANVAD010000012">
    <property type="protein sequence ID" value="MCS6524220.1"/>
    <property type="molecule type" value="Genomic_DNA"/>
</dbReference>